<accession>A0A0E9QAS0</accession>
<dbReference type="PROSITE" id="PS51257">
    <property type="entry name" value="PROKAR_LIPOPROTEIN"/>
    <property type="match status" value="1"/>
</dbReference>
<reference evidence="1" key="1">
    <citation type="submission" date="2014-11" db="EMBL/GenBank/DDBJ databases">
        <authorList>
            <person name="Amaro Gonzalez C."/>
        </authorList>
    </citation>
    <scope>NUCLEOTIDE SEQUENCE</scope>
</reference>
<dbReference type="EMBL" id="GBXM01095359">
    <property type="protein sequence ID" value="JAH13218.1"/>
    <property type="molecule type" value="Transcribed_RNA"/>
</dbReference>
<dbReference type="AlphaFoldDB" id="A0A0E9QAS0"/>
<protein>
    <submittedName>
        <fullName evidence="1">Uncharacterized protein</fullName>
    </submittedName>
</protein>
<organism evidence="1">
    <name type="scientific">Anguilla anguilla</name>
    <name type="common">European freshwater eel</name>
    <name type="synonym">Muraena anguilla</name>
    <dbReference type="NCBI Taxonomy" id="7936"/>
    <lineage>
        <taxon>Eukaryota</taxon>
        <taxon>Metazoa</taxon>
        <taxon>Chordata</taxon>
        <taxon>Craniata</taxon>
        <taxon>Vertebrata</taxon>
        <taxon>Euteleostomi</taxon>
        <taxon>Actinopterygii</taxon>
        <taxon>Neopterygii</taxon>
        <taxon>Teleostei</taxon>
        <taxon>Anguilliformes</taxon>
        <taxon>Anguillidae</taxon>
        <taxon>Anguilla</taxon>
    </lineage>
</organism>
<reference evidence="1" key="2">
    <citation type="journal article" date="2015" name="Fish Shellfish Immunol.">
        <title>Early steps in the European eel (Anguilla anguilla)-Vibrio vulnificus interaction in the gills: Role of the RtxA13 toxin.</title>
        <authorList>
            <person name="Callol A."/>
            <person name="Pajuelo D."/>
            <person name="Ebbesson L."/>
            <person name="Teles M."/>
            <person name="MacKenzie S."/>
            <person name="Amaro C."/>
        </authorList>
    </citation>
    <scope>NUCLEOTIDE SEQUENCE</scope>
</reference>
<evidence type="ECO:0000313" key="1">
    <source>
        <dbReference type="EMBL" id="JAH13218.1"/>
    </source>
</evidence>
<name>A0A0E9QAS0_ANGAN</name>
<sequence>MNKIVELLYFVLKGHDESKAKLKLHTSTLLLGGSCEDIHFLGLIQVITWRT</sequence>
<proteinExistence type="predicted"/>